<dbReference type="GO" id="GO:0000155">
    <property type="term" value="F:phosphorelay sensor kinase activity"/>
    <property type="evidence" value="ECO:0007669"/>
    <property type="project" value="InterPro"/>
</dbReference>
<evidence type="ECO:0000256" key="5">
    <source>
        <dbReference type="ARBA" id="ARBA00022741"/>
    </source>
</evidence>
<evidence type="ECO:0000256" key="9">
    <source>
        <dbReference type="SAM" id="Coils"/>
    </source>
</evidence>
<keyword evidence="8" id="KW-0902">Two-component regulatory system</keyword>
<keyword evidence="3" id="KW-0597">Phosphoprotein</keyword>
<dbReference type="SMART" id="SM00387">
    <property type="entry name" value="HATPase_c"/>
    <property type="match status" value="1"/>
</dbReference>
<dbReference type="InterPro" id="IPR003594">
    <property type="entry name" value="HATPase_dom"/>
</dbReference>
<evidence type="ECO:0000313" key="13">
    <source>
        <dbReference type="Proteomes" id="UP001149140"/>
    </source>
</evidence>
<comment type="caution">
    <text evidence="12">The sequence shown here is derived from an EMBL/GenBank/DDBJ whole genome shotgun (WGS) entry which is preliminary data.</text>
</comment>
<evidence type="ECO:0000256" key="3">
    <source>
        <dbReference type="ARBA" id="ARBA00022553"/>
    </source>
</evidence>
<evidence type="ECO:0000256" key="1">
    <source>
        <dbReference type="ARBA" id="ARBA00000085"/>
    </source>
</evidence>
<dbReference type="PANTHER" id="PTHR24421:SF10">
    <property type="entry name" value="NITRATE_NITRITE SENSOR PROTEIN NARQ"/>
    <property type="match status" value="1"/>
</dbReference>
<keyword evidence="7" id="KW-0067">ATP-binding</keyword>
<dbReference type="Pfam" id="PF23539">
    <property type="entry name" value="DUF7134"/>
    <property type="match status" value="1"/>
</dbReference>
<dbReference type="Proteomes" id="UP001149140">
    <property type="component" value="Unassembled WGS sequence"/>
</dbReference>
<dbReference type="Gene3D" id="3.30.565.10">
    <property type="entry name" value="Histidine kinase-like ATPase, C-terminal domain"/>
    <property type="match status" value="2"/>
</dbReference>
<dbReference type="InterPro" id="IPR055558">
    <property type="entry name" value="DUF7134"/>
</dbReference>
<feature type="coiled-coil region" evidence="9">
    <location>
        <begin position="567"/>
        <end position="598"/>
    </location>
</feature>
<dbReference type="InterPro" id="IPR050482">
    <property type="entry name" value="Sensor_HK_TwoCompSys"/>
</dbReference>
<dbReference type="GO" id="GO:0016020">
    <property type="term" value="C:membrane"/>
    <property type="evidence" value="ECO:0007669"/>
    <property type="project" value="InterPro"/>
</dbReference>
<feature type="transmembrane region" description="Helical" evidence="10">
    <location>
        <begin position="426"/>
        <end position="445"/>
    </location>
</feature>
<dbReference type="InterPro" id="IPR011712">
    <property type="entry name" value="Sig_transdc_His_kin_sub3_dim/P"/>
</dbReference>
<feature type="transmembrane region" description="Helical" evidence="10">
    <location>
        <begin position="33"/>
        <end position="51"/>
    </location>
</feature>
<name>A0A9X3MV07_9ACTN</name>
<dbReference type="Pfam" id="PF07730">
    <property type="entry name" value="HisKA_3"/>
    <property type="match status" value="2"/>
</dbReference>
<keyword evidence="13" id="KW-1185">Reference proteome</keyword>
<protein>
    <recommendedName>
        <fullName evidence="2">histidine kinase</fullName>
        <ecNumber evidence="2">2.7.13.3</ecNumber>
    </recommendedName>
</protein>
<dbReference type="CDD" id="cd16917">
    <property type="entry name" value="HATPase_UhpB-NarQ-NarX-like"/>
    <property type="match status" value="2"/>
</dbReference>
<keyword evidence="9" id="KW-0175">Coiled coil</keyword>
<evidence type="ECO:0000256" key="8">
    <source>
        <dbReference type="ARBA" id="ARBA00023012"/>
    </source>
</evidence>
<comment type="catalytic activity">
    <reaction evidence="1">
        <text>ATP + protein L-histidine = ADP + protein N-phospho-L-histidine.</text>
        <dbReference type="EC" id="2.7.13.3"/>
    </reaction>
</comment>
<feature type="transmembrane region" description="Helical" evidence="10">
    <location>
        <begin position="451"/>
        <end position="468"/>
    </location>
</feature>
<dbReference type="EMBL" id="JAPDOD010000018">
    <property type="protein sequence ID" value="MDA0162431.1"/>
    <property type="molecule type" value="Genomic_DNA"/>
</dbReference>
<feature type="transmembrane region" description="Helical" evidence="10">
    <location>
        <begin position="498"/>
        <end position="515"/>
    </location>
</feature>
<evidence type="ECO:0000256" key="4">
    <source>
        <dbReference type="ARBA" id="ARBA00022679"/>
    </source>
</evidence>
<evidence type="ECO:0000256" key="10">
    <source>
        <dbReference type="SAM" id="Phobius"/>
    </source>
</evidence>
<dbReference type="RefSeq" id="WP_270041671.1">
    <property type="nucleotide sequence ID" value="NZ_JAPDOD010000018.1"/>
</dbReference>
<dbReference type="EC" id="2.7.13.3" evidence="2"/>
<feature type="transmembrane region" description="Helical" evidence="10">
    <location>
        <begin position="522"/>
        <end position="539"/>
    </location>
</feature>
<dbReference type="GO" id="GO:0046983">
    <property type="term" value="F:protein dimerization activity"/>
    <property type="evidence" value="ECO:0007669"/>
    <property type="project" value="InterPro"/>
</dbReference>
<organism evidence="12 13">
    <name type="scientific">Solirubrobacter ginsenosidimutans</name>
    <dbReference type="NCBI Taxonomy" id="490573"/>
    <lineage>
        <taxon>Bacteria</taxon>
        <taxon>Bacillati</taxon>
        <taxon>Actinomycetota</taxon>
        <taxon>Thermoleophilia</taxon>
        <taxon>Solirubrobacterales</taxon>
        <taxon>Solirubrobacteraceae</taxon>
        <taxon>Solirubrobacter</taxon>
    </lineage>
</organism>
<gene>
    <name evidence="12" type="ORF">OM076_19315</name>
</gene>
<dbReference type="InterPro" id="IPR036890">
    <property type="entry name" value="HATPase_C_sf"/>
</dbReference>
<dbReference type="SUPFAM" id="SSF55874">
    <property type="entry name" value="ATPase domain of HSP90 chaperone/DNA topoisomerase II/histidine kinase"/>
    <property type="match status" value="2"/>
</dbReference>
<dbReference type="Gene3D" id="1.20.5.1930">
    <property type="match status" value="2"/>
</dbReference>
<feature type="transmembrane region" description="Helical" evidence="10">
    <location>
        <begin position="129"/>
        <end position="150"/>
    </location>
</feature>
<dbReference type="PANTHER" id="PTHR24421">
    <property type="entry name" value="NITRATE/NITRITE SENSOR PROTEIN NARX-RELATED"/>
    <property type="match status" value="1"/>
</dbReference>
<dbReference type="Pfam" id="PF02518">
    <property type="entry name" value="HATPase_c"/>
    <property type="match status" value="1"/>
</dbReference>
<feature type="domain" description="Histidine kinase/HSP90-like ATPase" evidence="11">
    <location>
        <begin position="704"/>
        <end position="796"/>
    </location>
</feature>
<evidence type="ECO:0000256" key="2">
    <source>
        <dbReference type="ARBA" id="ARBA00012438"/>
    </source>
</evidence>
<feature type="transmembrane region" description="Helical" evidence="10">
    <location>
        <begin position="58"/>
        <end position="76"/>
    </location>
</feature>
<dbReference type="AlphaFoldDB" id="A0A9X3MV07"/>
<feature type="transmembrane region" description="Helical" evidence="10">
    <location>
        <begin position="475"/>
        <end position="492"/>
    </location>
</feature>
<keyword evidence="10" id="KW-1133">Transmembrane helix</keyword>
<evidence type="ECO:0000259" key="11">
    <source>
        <dbReference type="SMART" id="SM00387"/>
    </source>
</evidence>
<dbReference type="GO" id="GO:0005524">
    <property type="term" value="F:ATP binding"/>
    <property type="evidence" value="ECO:0007669"/>
    <property type="project" value="UniProtKB-KW"/>
</dbReference>
<keyword evidence="4" id="KW-0808">Transferase</keyword>
<keyword evidence="5" id="KW-0547">Nucleotide-binding</keyword>
<proteinExistence type="predicted"/>
<evidence type="ECO:0000256" key="7">
    <source>
        <dbReference type="ARBA" id="ARBA00022840"/>
    </source>
</evidence>
<evidence type="ECO:0000313" key="12">
    <source>
        <dbReference type="EMBL" id="MDA0162431.1"/>
    </source>
</evidence>
<keyword evidence="10" id="KW-0812">Transmembrane</keyword>
<keyword evidence="10" id="KW-0472">Membrane</keyword>
<accession>A0A9X3MV07</accession>
<keyword evidence="6 12" id="KW-0418">Kinase</keyword>
<reference evidence="12" key="1">
    <citation type="submission" date="2022-10" db="EMBL/GenBank/DDBJ databases">
        <title>The WGS of Solirubrobacter ginsenosidimutans DSM 21036.</title>
        <authorList>
            <person name="Jiang Z."/>
        </authorList>
    </citation>
    <scope>NUCLEOTIDE SEQUENCE</scope>
    <source>
        <strain evidence="12">DSM 21036</strain>
    </source>
</reference>
<sequence length="802" mass="85504">MLARLRSRLPVVIGVALALEFWAELAFAVPAGTPYRGLAALLLGALALALVGGRRAPLAGALVTFGALALLPVLSPTYYEEMFLPFASPFVAAYWLGAHGSRRAVTLALAPCTALCLAGTLPYDDDATLTGGLFTVAISLVAPIVVGRLLRSRAALNRALREKAALLERHSEDAAGRAVLDERTRIAGELHDVVAHALSAMTVQATGARRLALTRPELARAAFSAIESAGREALDELRRLLGVLRQEDGERSLAPQPSLRHVHSLVRRTAAAGLPVSLNVEGEERELPAGIDVTAYRVVQDALAAALEVGGAGRAEVRLRFMPGTLEITVRDDGPAAAGRELIGIRERVTLHGGRFSSGARRTTWGHVVRATLPLDGGTVPQADEPSEPSCELSQRRDRALRGLRTATPRVVFSSRFLRRLSRADLFDATAAAMVALVGVVEVVIAPHREGSLLANVVLALGYTLPLAWRRRAPIPAVAVTIAAVLTMSVALTPVNHLFAPFLVALSLVYAAAAYRDGLEAYAALVLIVAAMPAIVATFDEHTAGDYLFPPLIGVLAWLAGRVVRSRTRLSAQLHETAARLAEANEDAQREAAAEERRRIAREMHDLVAHSMSVMVVQAGGARRILDRDPARALEAATRIERAGREALGEMRHLLGVLNGTDQPPALAPQPKLAEIGELVGHARAAGLPTVLEFRGERRELPAGLDLAAFRIVQEALTNALKHAGRAPTTVIVDWSDEQALTLEIRDHGGTPQPKNGAGHGLVGMRERVKLYGGELDTGPADGGGWRVRATFPMTMRELSPA</sequence>
<evidence type="ECO:0000256" key="6">
    <source>
        <dbReference type="ARBA" id="ARBA00022777"/>
    </source>
</evidence>